<dbReference type="GO" id="GO:0015221">
    <property type="term" value="F:lipopolysaccharide transmembrane transporter activity"/>
    <property type="evidence" value="ECO:0007669"/>
    <property type="project" value="InterPro"/>
</dbReference>
<evidence type="ECO:0000313" key="4">
    <source>
        <dbReference type="Proteomes" id="UP000563524"/>
    </source>
</evidence>
<reference evidence="3 4" key="1">
    <citation type="submission" date="2020-08" db="EMBL/GenBank/DDBJ databases">
        <title>Genomic Encyclopedia of Type Strains, Phase IV (KMG-IV): sequencing the most valuable type-strain genomes for metagenomic binning, comparative biology and taxonomic classification.</title>
        <authorList>
            <person name="Goeker M."/>
        </authorList>
    </citation>
    <scope>NUCLEOTIDE SEQUENCE [LARGE SCALE GENOMIC DNA]</scope>
    <source>
        <strain evidence="3 4">DSM 102850</strain>
    </source>
</reference>
<keyword evidence="2" id="KW-1133">Transmembrane helix</keyword>
<accession>A0A840I4Z2</accession>
<keyword evidence="2" id="KW-0812">Transmembrane</keyword>
<dbReference type="InterPro" id="IPR026265">
    <property type="entry name" value="LptC"/>
</dbReference>
<dbReference type="RefSeq" id="WP_183817851.1">
    <property type="nucleotide sequence ID" value="NZ_JACHOB010000003.1"/>
</dbReference>
<proteinExistence type="predicted"/>
<dbReference type="GO" id="GO:0005886">
    <property type="term" value="C:plasma membrane"/>
    <property type="evidence" value="ECO:0007669"/>
    <property type="project" value="InterPro"/>
</dbReference>
<dbReference type="NCBIfam" id="TIGR04409">
    <property type="entry name" value="LptC_YrbK"/>
    <property type="match status" value="1"/>
</dbReference>
<evidence type="ECO:0000256" key="1">
    <source>
        <dbReference type="SAM" id="MobiDB-lite"/>
    </source>
</evidence>
<keyword evidence="2" id="KW-0472">Membrane</keyword>
<comment type="caution">
    <text evidence="3">The sequence shown here is derived from an EMBL/GenBank/DDBJ whole genome shotgun (WGS) entry which is preliminary data.</text>
</comment>
<keyword evidence="4" id="KW-1185">Reference proteome</keyword>
<dbReference type="Gene3D" id="2.60.450.10">
    <property type="entry name" value="Lipopolysaccharide (LPS) transport protein A like domain"/>
    <property type="match status" value="1"/>
</dbReference>
<dbReference type="AlphaFoldDB" id="A0A840I4Z2"/>
<protein>
    <submittedName>
        <fullName evidence="3">Lipopolysaccharide export system protein LptC</fullName>
    </submittedName>
</protein>
<dbReference type="EMBL" id="JACHOB010000003">
    <property type="protein sequence ID" value="MBB4659351.1"/>
    <property type="molecule type" value="Genomic_DNA"/>
</dbReference>
<feature type="region of interest" description="Disordered" evidence="1">
    <location>
        <begin position="182"/>
        <end position="201"/>
    </location>
</feature>
<organism evidence="3 4">
    <name type="scientific">Parvularcula dongshanensis</name>
    <dbReference type="NCBI Taxonomy" id="1173995"/>
    <lineage>
        <taxon>Bacteria</taxon>
        <taxon>Pseudomonadati</taxon>
        <taxon>Pseudomonadota</taxon>
        <taxon>Alphaproteobacteria</taxon>
        <taxon>Parvularculales</taxon>
        <taxon>Parvularculaceae</taxon>
        <taxon>Parvularcula</taxon>
    </lineage>
</organism>
<name>A0A840I4Z2_9PROT</name>
<sequence length="235" mass="25236">MSATIATQSGANAYFGGVAAARRLTPKAAQRHSRLVRNLRLVVPALAAALVVTYALSATPPEVDREFLRQFSDIEASSTEMRLDKPRYVGEDLEGNPFEVSAQAARRNPNTPDLIRLDNPEALRNAGTGDQIHLRAANGALDTQGKTVDLDTDVTLVQGIGGRAFELQTDKARIDLEGRTVTSGAPVKGRSQSGDVEADSLTVYEDEGRAVLEGNVRLHFDPSKTKKGGDEGLRN</sequence>
<dbReference type="Proteomes" id="UP000563524">
    <property type="component" value="Unassembled WGS sequence"/>
</dbReference>
<feature type="transmembrane region" description="Helical" evidence="2">
    <location>
        <begin position="39"/>
        <end position="57"/>
    </location>
</feature>
<evidence type="ECO:0000313" key="3">
    <source>
        <dbReference type="EMBL" id="MBB4659351.1"/>
    </source>
</evidence>
<evidence type="ECO:0000256" key="2">
    <source>
        <dbReference type="SAM" id="Phobius"/>
    </source>
</evidence>
<gene>
    <name evidence="3" type="ORF">GGQ59_001876</name>
</gene>
<dbReference type="InterPro" id="IPR010664">
    <property type="entry name" value="LipoPS_assembly_LptC-rel"/>
</dbReference>
<dbReference type="Pfam" id="PF06835">
    <property type="entry name" value="LptC"/>
    <property type="match status" value="1"/>
</dbReference>